<sequence>ATKAEEVDAEKDAVATGSGTKNFHSLGEAFAKAAKQKKNKGQTLSFSGFATGVYVGPGGQSCCSGGTATGVSPGLTTVEANDVENWGVSKMPSLRARPDYVADGAGRKPFTYAAMRADEAHDWGVGKKHISVPNTIHFHRFEERWGRSQSGSELSPSGSPRPQNKPRLNPFGAARPREEVLVEKGQDWRKFDVDLETRSRPASAYSSRLGSAHSSWPQSPLVSLQCVQITTTSRGKVKVNPFGDEKPREILLERRGEDYQKMDFELEHRAVDRSEIEDKKGHLLYPSALCHSLSD</sequence>
<protein>
    <submittedName>
        <fullName evidence="2">Uncharacterized protein</fullName>
    </submittedName>
</protein>
<feature type="non-terminal residue" evidence="2">
    <location>
        <position position="1"/>
    </location>
</feature>
<accession>A0AA38F8W9</accession>
<evidence type="ECO:0000313" key="2">
    <source>
        <dbReference type="EMBL" id="KAH9293140.1"/>
    </source>
</evidence>
<dbReference type="OMA" id="MRADEAH"/>
<gene>
    <name evidence="2" type="ORF">KI387_041657</name>
</gene>
<proteinExistence type="predicted"/>
<dbReference type="GO" id="GO:0003729">
    <property type="term" value="F:mRNA binding"/>
    <property type="evidence" value="ECO:0007669"/>
    <property type="project" value="TreeGrafter"/>
</dbReference>
<dbReference type="Pfam" id="PF06273">
    <property type="entry name" value="eIF-4B"/>
    <property type="match status" value="1"/>
</dbReference>
<feature type="region of interest" description="Disordered" evidence="1">
    <location>
        <begin position="146"/>
        <end position="176"/>
    </location>
</feature>
<feature type="compositionally biased region" description="Low complexity" evidence="1">
    <location>
        <begin position="147"/>
        <end position="162"/>
    </location>
</feature>
<organism evidence="2 3">
    <name type="scientific">Taxus chinensis</name>
    <name type="common">Chinese yew</name>
    <name type="synonym">Taxus wallichiana var. chinensis</name>
    <dbReference type="NCBI Taxonomy" id="29808"/>
    <lineage>
        <taxon>Eukaryota</taxon>
        <taxon>Viridiplantae</taxon>
        <taxon>Streptophyta</taxon>
        <taxon>Embryophyta</taxon>
        <taxon>Tracheophyta</taxon>
        <taxon>Spermatophyta</taxon>
        <taxon>Pinopsida</taxon>
        <taxon>Pinidae</taxon>
        <taxon>Conifers II</taxon>
        <taxon>Cupressales</taxon>
        <taxon>Taxaceae</taxon>
        <taxon>Taxus</taxon>
    </lineage>
</organism>
<dbReference type="PANTHER" id="PTHR32091">
    <property type="entry name" value="EUKARYOTIC TRANSLATION INITIATION FACTOR 4B"/>
    <property type="match status" value="1"/>
</dbReference>
<dbReference type="AlphaFoldDB" id="A0AA38F8W9"/>
<dbReference type="Proteomes" id="UP000824469">
    <property type="component" value="Unassembled WGS sequence"/>
</dbReference>
<feature type="region of interest" description="Disordered" evidence="1">
    <location>
        <begin position="1"/>
        <end position="22"/>
    </location>
</feature>
<dbReference type="EMBL" id="JAHRHJ020001610">
    <property type="protein sequence ID" value="KAH9293140.1"/>
    <property type="molecule type" value="Genomic_DNA"/>
</dbReference>
<evidence type="ECO:0000313" key="3">
    <source>
        <dbReference type="Proteomes" id="UP000824469"/>
    </source>
</evidence>
<dbReference type="GO" id="GO:0003743">
    <property type="term" value="F:translation initiation factor activity"/>
    <property type="evidence" value="ECO:0007669"/>
    <property type="project" value="InterPro"/>
</dbReference>
<evidence type="ECO:0000256" key="1">
    <source>
        <dbReference type="SAM" id="MobiDB-lite"/>
    </source>
</evidence>
<dbReference type="PANTHER" id="PTHR32091:SF20">
    <property type="entry name" value="EUKARYOTIC TRANSLATION INITIATION FACTOR 4B1"/>
    <property type="match status" value="1"/>
</dbReference>
<reference evidence="2 3" key="1">
    <citation type="journal article" date="2021" name="Nat. Plants">
        <title>The Taxus genome provides insights into paclitaxel biosynthesis.</title>
        <authorList>
            <person name="Xiong X."/>
            <person name="Gou J."/>
            <person name="Liao Q."/>
            <person name="Li Y."/>
            <person name="Zhou Q."/>
            <person name="Bi G."/>
            <person name="Li C."/>
            <person name="Du R."/>
            <person name="Wang X."/>
            <person name="Sun T."/>
            <person name="Guo L."/>
            <person name="Liang H."/>
            <person name="Lu P."/>
            <person name="Wu Y."/>
            <person name="Zhang Z."/>
            <person name="Ro D.K."/>
            <person name="Shang Y."/>
            <person name="Huang S."/>
            <person name="Yan J."/>
        </authorList>
    </citation>
    <scope>NUCLEOTIDE SEQUENCE [LARGE SCALE GENOMIC DNA]</scope>
    <source>
        <strain evidence="2">Ta-2019</strain>
    </source>
</reference>
<dbReference type="InterPro" id="IPR010433">
    <property type="entry name" value="EIF-4B_pln"/>
</dbReference>
<feature type="compositionally biased region" description="Basic and acidic residues" evidence="1">
    <location>
        <begin position="1"/>
        <end position="13"/>
    </location>
</feature>
<name>A0AA38F8W9_TAXCH</name>
<comment type="caution">
    <text evidence="2">The sequence shown here is derived from an EMBL/GenBank/DDBJ whole genome shotgun (WGS) entry which is preliminary data.</text>
</comment>
<keyword evidence="3" id="KW-1185">Reference proteome</keyword>